<feature type="chain" id="PRO_5014818624" evidence="2">
    <location>
        <begin position="28"/>
        <end position="189"/>
    </location>
</feature>
<keyword evidence="1" id="KW-1133">Transmembrane helix</keyword>
<feature type="signal peptide" evidence="2">
    <location>
        <begin position="1"/>
        <end position="27"/>
    </location>
</feature>
<feature type="transmembrane region" description="Helical" evidence="1">
    <location>
        <begin position="113"/>
        <end position="133"/>
    </location>
</feature>
<evidence type="ECO:0000256" key="2">
    <source>
        <dbReference type="SAM" id="SignalP"/>
    </source>
</evidence>
<keyword evidence="2" id="KW-0732">Signal</keyword>
<sequence>MKKIIFLITSIFLISFIFLTSSLPAWAVTDGSPCDTIDLGQTADCPYPDGGKGCCMCEPRDGNLYWSRFKNTPCSAAPGEPEESEIYNPALNGFGTGEGETIIAQVIANALKIVFSISGLVLLVMLLIGGFQWMTAGGNKEALANAQKRISSALIGFIIFISVFAIINFVAPVLGLEFLQILKIEWPTP</sequence>
<feature type="transmembrane region" description="Helical" evidence="1">
    <location>
        <begin position="154"/>
        <end position="174"/>
    </location>
</feature>
<dbReference type="EMBL" id="PFEL01000027">
    <property type="protein sequence ID" value="PJE69289.1"/>
    <property type="molecule type" value="Genomic_DNA"/>
</dbReference>
<proteinExistence type="predicted"/>
<dbReference type="Proteomes" id="UP000229500">
    <property type="component" value="Unassembled WGS sequence"/>
</dbReference>
<protein>
    <submittedName>
        <fullName evidence="3">Uncharacterized protein</fullName>
    </submittedName>
</protein>
<reference evidence="4" key="1">
    <citation type="submission" date="2017-09" db="EMBL/GenBank/DDBJ databases">
        <title>Depth-based differentiation of microbial function through sediment-hosted aquifers and enrichment of novel symbionts in the deep terrestrial subsurface.</title>
        <authorList>
            <person name="Probst A.J."/>
            <person name="Ladd B."/>
            <person name="Jarett J.K."/>
            <person name="Geller-Mcgrath D.E."/>
            <person name="Sieber C.M.K."/>
            <person name="Emerson J.B."/>
            <person name="Anantharaman K."/>
            <person name="Thomas B.C."/>
            <person name="Malmstrom R."/>
            <person name="Stieglmeier M."/>
            <person name="Klingl A."/>
            <person name="Woyke T."/>
            <person name="Ryan C.M."/>
            <person name="Banfield J.F."/>
        </authorList>
    </citation>
    <scope>NUCLEOTIDE SEQUENCE [LARGE SCALE GENOMIC DNA]</scope>
</reference>
<dbReference type="AlphaFoldDB" id="A0A2M8L631"/>
<gene>
    <name evidence="3" type="ORF">COU96_00545</name>
</gene>
<accession>A0A2M8L631</accession>
<evidence type="ECO:0000313" key="4">
    <source>
        <dbReference type="Proteomes" id="UP000229500"/>
    </source>
</evidence>
<dbReference type="Pfam" id="PF18895">
    <property type="entry name" value="T4SS_pilin"/>
    <property type="match status" value="1"/>
</dbReference>
<keyword evidence="1" id="KW-0472">Membrane</keyword>
<comment type="caution">
    <text evidence="3">The sequence shown here is derived from an EMBL/GenBank/DDBJ whole genome shotgun (WGS) entry which is preliminary data.</text>
</comment>
<keyword evidence="1" id="KW-0812">Transmembrane</keyword>
<evidence type="ECO:0000313" key="3">
    <source>
        <dbReference type="EMBL" id="PJE69289.1"/>
    </source>
</evidence>
<dbReference type="InterPro" id="IPR043993">
    <property type="entry name" value="T4SS_pilin"/>
</dbReference>
<evidence type="ECO:0000256" key="1">
    <source>
        <dbReference type="SAM" id="Phobius"/>
    </source>
</evidence>
<organism evidence="3 4">
    <name type="scientific">Candidatus Shapirobacteria bacterium CG10_big_fil_rev_8_21_14_0_10_38_14</name>
    <dbReference type="NCBI Taxonomy" id="1974483"/>
    <lineage>
        <taxon>Bacteria</taxon>
        <taxon>Candidatus Shapironibacteriota</taxon>
    </lineage>
</organism>
<name>A0A2M8L631_9BACT</name>